<evidence type="ECO:0000259" key="4">
    <source>
        <dbReference type="PROSITE" id="PS50956"/>
    </source>
</evidence>
<dbReference type="InterPro" id="IPR019888">
    <property type="entry name" value="Tscrpt_reg_AsnC-like"/>
</dbReference>
<protein>
    <submittedName>
        <fullName evidence="5">DNA-binding Lrp family transcriptional regulator</fullName>
    </submittedName>
</protein>
<dbReference type="EMBL" id="JAUSVS010000001">
    <property type="protein sequence ID" value="MDQ0462892.1"/>
    <property type="molecule type" value="Genomic_DNA"/>
</dbReference>
<dbReference type="PANTHER" id="PTHR30154:SF34">
    <property type="entry name" value="TRANSCRIPTIONAL REGULATOR AZLB"/>
    <property type="match status" value="1"/>
</dbReference>
<dbReference type="Pfam" id="PF01037">
    <property type="entry name" value="AsnC_trans_reg"/>
    <property type="match status" value="1"/>
</dbReference>
<keyword evidence="6" id="KW-1185">Reference proteome</keyword>
<dbReference type="SUPFAM" id="SSF54909">
    <property type="entry name" value="Dimeric alpha+beta barrel"/>
    <property type="match status" value="1"/>
</dbReference>
<dbReference type="InterPro" id="IPR011008">
    <property type="entry name" value="Dimeric_a/b-barrel"/>
</dbReference>
<dbReference type="SUPFAM" id="SSF46785">
    <property type="entry name" value="Winged helix' DNA-binding domain"/>
    <property type="match status" value="1"/>
</dbReference>
<keyword evidence="2 5" id="KW-0238">DNA-binding</keyword>
<dbReference type="InterPro" id="IPR036388">
    <property type="entry name" value="WH-like_DNA-bd_sf"/>
</dbReference>
<dbReference type="PRINTS" id="PR00033">
    <property type="entry name" value="HTHASNC"/>
</dbReference>
<dbReference type="PANTHER" id="PTHR30154">
    <property type="entry name" value="LEUCINE-RESPONSIVE REGULATORY PROTEIN"/>
    <property type="match status" value="1"/>
</dbReference>
<dbReference type="InterPro" id="IPR000485">
    <property type="entry name" value="AsnC-type_HTH_dom"/>
</dbReference>
<dbReference type="Proteomes" id="UP001228905">
    <property type="component" value="Unassembled WGS sequence"/>
</dbReference>
<accession>A0ABU0ILK8</accession>
<dbReference type="PROSITE" id="PS50956">
    <property type="entry name" value="HTH_ASNC_2"/>
    <property type="match status" value="1"/>
</dbReference>
<evidence type="ECO:0000256" key="1">
    <source>
        <dbReference type="ARBA" id="ARBA00023015"/>
    </source>
</evidence>
<evidence type="ECO:0000313" key="6">
    <source>
        <dbReference type="Proteomes" id="UP001228905"/>
    </source>
</evidence>
<dbReference type="Gene3D" id="1.10.10.10">
    <property type="entry name" value="Winged helix-like DNA-binding domain superfamily/Winged helix DNA-binding domain"/>
    <property type="match status" value="1"/>
</dbReference>
<reference evidence="5 6" key="1">
    <citation type="submission" date="2023-07" db="EMBL/GenBank/DDBJ databases">
        <title>Genomic Encyclopedia of Type Strains, Phase IV (KMG-IV): sequencing the most valuable type-strain genomes for metagenomic binning, comparative biology and taxonomic classification.</title>
        <authorList>
            <person name="Goeker M."/>
        </authorList>
    </citation>
    <scope>NUCLEOTIDE SEQUENCE [LARGE SCALE GENOMIC DNA]</scope>
    <source>
        <strain evidence="5 6">DSM 18695</strain>
    </source>
</reference>
<evidence type="ECO:0000313" key="5">
    <source>
        <dbReference type="EMBL" id="MDQ0462892.1"/>
    </source>
</evidence>
<dbReference type="Pfam" id="PF13404">
    <property type="entry name" value="HTH_AsnC-type"/>
    <property type="match status" value="1"/>
</dbReference>
<keyword evidence="3" id="KW-0804">Transcription</keyword>
<proteinExistence type="predicted"/>
<dbReference type="Gene3D" id="3.30.70.920">
    <property type="match status" value="1"/>
</dbReference>
<name>A0ABU0ILK8_9CAUL</name>
<dbReference type="InterPro" id="IPR019887">
    <property type="entry name" value="Tscrpt_reg_AsnC/Lrp_C"/>
</dbReference>
<organism evidence="5 6">
    <name type="scientific">Caulobacter ginsengisoli</name>
    <dbReference type="NCBI Taxonomy" id="400775"/>
    <lineage>
        <taxon>Bacteria</taxon>
        <taxon>Pseudomonadati</taxon>
        <taxon>Pseudomonadota</taxon>
        <taxon>Alphaproteobacteria</taxon>
        <taxon>Caulobacterales</taxon>
        <taxon>Caulobacteraceae</taxon>
        <taxon>Caulobacter</taxon>
    </lineage>
</organism>
<evidence type="ECO:0000256" key="3">
    <source>
        <dbReference type="ARBA" id="ARBA00023163"/>
    </source>
</evidence>
<feature type="domain" description="HTH asnC-type" evidence="4">
    <location>
        <begin position="11"/>
        <end position="63"/>
    </location>
</feature>
<gene>
    <name evidence="5" type="ORF">QO010_000640</name>
</gene>
<dbReference type="GO" id="GO:0003677">
    <property type="term" value="F:DNA binding"/>
    <property type="evidence" value="ECO:0007669"/>
    <property type="project" value="UniProtKB-KW"/>
</dbReference>
<keyword evidence="1" id="KW-0805">Transcription regulation</keyword>
<comment type="caution">
    <text evidence="5">The sequence shown here is derived from an EMBL/GenBank/DDBJ whole genome shotgun (WGS) entry which is preliminary data.</text>
</comment>
<dbReference type="RefSeq" id="WP_307345871.1">
    <property type="nucleotide sequence ID" value="NZ_JAUSVS010000001.1"/>
</dbReference>
<evidence type="ECO:0000256" key="2">
    <source>
        <dbReference type="ARBA" id="ARBA00023125"/>
    </source>
</evidence>
<dbReference type="SMART" id="SM00344">
    <property type="entry name" value="HTH_ASNC"/>
    <property type="match status" value="1"/>
</dbReference>
<dbReference type="InterPro" id="IPR036390">
    <property type="entry name" value="WH_DNA-bd_sf"/>
</dbReference>
<sequence>MADRRNGGVRDAIDEKLVSLLCQNARMTLTALARELALSRTALQARMARLERDKVIVGYRAVLGDLSGAGEDNSLGAVLSITFSQRPCFPVVEKFRHWPEITNYYSVTGPLDAYVVVKVNNARDLSQLVDRLSAIAGVDQVRSAVVLKAECS</sequence>